<feature type="domain" description="MbtH-like" evidence="2">
    <location>
        <begin position="56"/>
        <end position="106"/>
    </location>
</feature>
<evidence type="ECO:0000259" key="2">
    <source>
        <dbReference type="SMART" id="SM00923"/>
    </source>
</evidence>
<gene>
    <name evidence="3" type="ORF">CP968_32205</name>
</gene>
<dbReference type="AlphaFoldDB" id="A0A5P2V0M1"/>
<proteinExistence type="predicted"/>
<evidence type="ECO:0000256" key="1">
    <source>
        <dbReference type="SAM" id="MobiDB-lite"/>
    </source>
</evidence>
<dbReference type="GO" id="GO:0005829">
    <property type="term" value="C:cytosol"/>
    <property type="evidence" value="ECO:0007669"/>
    <property type="project" value="TreeGrafter"/>
</dbReference>
<evidence type="ECO:0000313" key="3">
    <source>
        <dbReference type="EMBL" id="QEU83304.1"/>
    </source>
</evidence>
<evidence type="ECO:0000313" key="4">
    <source>
        <dbReference type="Proteomes" id="UP000326831"/>
    </source>
</evidence>
<dbReference type="KEGG" id="ssub:CP968_32205"/>
<feature type="region of interest" description="Disordered" evidence="1">
    <location>
        <begin position="1"/>
        <end position="66"/>
    </location>
</feature>
<dbReference type="EMBL" id="CP023701">
    <property type="protein sequence ID" value="QEU83304.1"/>
    <property type="molecule type" value="Genomic_DNA"/>
</dbReference>
<keyword evidence="4" id="KW-1185">Reference proteome</keyword>
<sequence length="119" mass="13202">MGRGHHRRPHPAHHHRRPPRRPARPPPRTGPADRPAAGRARPARPHSLTPDRTRPSPEATVPTTHQVLVNHEGQYALYPAARETPDGWRPAGFDGTEDACAAFVDDHWTDIRPLGLRGA</sequence>
<dbReference type="PANTHER" id="PTHR38444:SF1">
    <property type="entry name" value="ENTEROBACTIN BIOSYNTHESIS PROTEIN YBDZ"/>
    <property type="match status" value="1"/>
</dbReference>
<dbReference type="Proteomes" id="UP000326831">
    <property type="component" value="Chromosome"/>
</dbReference>
<dbReference type="Gene3D" id="3.90.820.10">
    <property type="entry name" value="Structural Genomics, Unknown Function 30-nov-00 1gh9 Mol_id"/>
    <property type="match status" value="1"/>
</dbReference>
<dbReference type="SMART" id="SM00923">
    <property type="entry name" value="MbtH"/>
    <property type="match status" value="1"/>
</dbReference>
<dbReference type="InterPro" id="IPR037407">
    <property type="entry name" value="MLP_fam"/>
</dbReference>
<dbReference type="Pfam" id="PF03621">
    <property type="entry name" value="MbtH"/>
    <property type="match status" value="1"/>
</dbReference>
<dbReference type="InterPro" id="IPR038020">
    <property type="entry name" value="MbtH-like_sf"/>
</dbReference>
<organism evidence="3 4">
    <name type="scientific">Streptomyces subrutilus</name>
    <dbReference type="NCBI Taxonomy" id="36818"/>
    <lineage>
        <taxon>Bacteria</taxon>
        <taxon>Bacillati</taxon>
        <taxon>Actinomycetota</taxon>
        <taxon>Actinomycetes</taxon>
        <taxon>Kitasatosporales</taxon>
        <taxon>Streptomycetaceae</taxon>
        <taxon>Streptomyces</taxon>
    </lineage>
</organism>
<dbReference type="OrthoDB" id="7584480at2"/>
<dbReference type="SUPFAM" id="SSF160582">
    <property type="entry name" value="MbtH-like"/>
    <property type="match status" value="1"/>
</dbReference>
<accession>A0A5P2V0M1</accession>
<reference evidence="3 4" key="1">
    <citation type="submission" date="2017-09" db="EMBL/GenBank/DDBJ databases">
        <authorList>
            <person name="Lee N."/>
            <person name="Cho B.-K."/>
        </authorList>
    </citation>
    <scope>NUCLEOTIDE SEQUENCE [LARGE SCALE GENOMIC DNA]</scope>
    <source>
        <strain evidence="3 4">ATCC 27467</strain>
    </source>
</reference>
<feature type="compositionally biased region" description="Basic residues" evidence="1">
    <location>
        <begin position="1"/>
        <end position="23"/>
    </location>
</feature>
<dbReference type="GO" id="GO:0019290">
    <property type="term" value="P:siderophore biosynthetic process"/>
    <property type="evidence" value="ECO:0007669"/>
    <property type="project" value="TreeGrafter"/>
</dbReference>
<protein>
    <recommendedName>
        <fullName evidence="2">MbtH-like domain-containing protein</fullName>
    </recommendedName>
</protein>
<dbReference type="InterPro" id="IPR005153">
    <property type="entry name" value="MbtH-like_dom"/>
</dbReference>
<name>A0A5P2V0M1_9ACTN</name>
<feature type="compositionally biased region" description="Low complexity" evidence="1">
    <location>
        <begin position="30"/>
        <end position="40"/>
    </location>
</feature>
<dbReference type="PANTHER" id="PTHR38444">
    <property type="entry name" value="ENTEROBACTIN BIOSYNTHESIS PROTEIN YBDZ"/>
    <property type="match status" value="1"/>
</dbReference>